<proteinExistence type="predicted"/>
<evidence type="ECO:0000313" key="1">
    <source>
        <dbReference type="EMBL" id="DAF89010.1"/>
    </source>
</evidence>
<protein>
    <submittedName>
        <fullName evidence="1">Uncharacterized protein</fullName>
    </submittedName>
</protein>
<organism evidence="1">
    <name type="scientific">Siphoviridae sp. ctSA812</name>
    <dbReference type="NCBI Taxonomy" id="2825508"/>
    <lineage>
        <taxon>Viruses</taxon>
        <taxon>Duplodnaviria</taxon>
        <taxon>Heunggongvirae</taxon>
        <taxon>Uroviricota</taxon>
        <taxon>Caudoviricetes</taxon>
    </lineage>
</organism>
<dbReference type="InterPro" id="IPR049215">
    <property type="entry name" value="DUF6809"/>
</dbReference>
<dbReference type="EMBL" id="BK016000">
    <property type="protein sequence ID" value="DAF89010.1"/>
    <property type="molecule type" value="Genomic_DNA"/>
</dbReference>
<sequence>MLDEETLAILDRMIQSQDTISGMTAEGYFIDGFKTGFRLALAILYEGEKPFLREISERS</sequence>
<name>A0A8S5U3I5_9CAUD</name>
<dbReference type="Pfam" id="PF20648">
    <property type="entry name" value="DUF6809"/>
    <property type="match status" value="1"/>
</dbReference>
<reference evidence="1" key="1">
    <citation type="journal article" date="2021" name="Proc. Natl. Acad. Sci. U.S.A.">
        <title>A Catalog of Tens of Thousands of Viruses from Human Metagenomes Reveals Hidden Associations with Chronic Diseases.</title>
        <authorList>
            <person name="Tisza M.J."/>
            <person name="Buck C.B."/>
        </authorList>
    </citation>
    <scope>NUCLEOTIDE SEQUENCE</scope>
    <source>
        <strain evidence="1">CtSA812</strain>
    </source>
</reference>
<accession>A0A8S5U3I5</accession>